<gene>
    <name evidence="2" type="ORF">DKT75_01860</name>
</gene>
<reference evidence="2 3" key="1">
    <citation type="submission" date="2018-05" db="EMBL/GenBank/DDBJ databases">
        <title>Leucothrix arctica sp. nov., isolated from Arctic seawater.</title>
        <authorList>
            <person name="Choi A."/>
            <person name="Baek K."/>
        </authorList>
    </citation>
    <scope>NUCLEOTIDE SEQUENCE [LARGE SCALE GENOMIC DNA]</scope>
    <source>
        <strain evidence="2 3">IMCC9719</strain>
    </source>
</reference>
<keyword evidence="3" id="KW-1185">Reference proteome</keyword>
<dbReference type="RefSeq" id="WP_109821738.1">
    <property type="nucleotide sequence ID" value="NZ_QGKL01000009.1"/>
</dbReference>
<organism evidence="2 3">
    <name type="scientific">Leucothrix arctica</name>
    <dbReference type="NCBI Taxonomy" id="1481894"/>
    <lineage>
        <taxon>Bacteria</taxon>
        <taxon>Pseudomonadati</taxon>
        <taxon>Pseudomonadota</taxon>
        <taxon>Gammaproteobacteria</taxon>
        <taxon>Thiotrichales</taxon>
        <taxon>Thiotrichaceae</taxon>
        <taxon>Leucothrix</taxon>
    </lineage>
</organism>
<keyword evidence="1" id="KW-0812">Transmembrane</keyword>
<dbReference type="Proteomes" id="UP000245506">
    <property type="component" value="Unassembled WGS sequence"/>
</dbReference>
<dbReference type="Pfam" id="PF16074">
    <property type="entry name" value="PilW"/>
    <property type="match status" value="1"/>
</dbReference>
<protein>
    <recommendedName>
        <fullName evidence="4">Pilus assembly protein PilW</fullName>
    </recommendedName>
</protein>
<dbReference type="EMBL" id="QGKL01000009">
    <property type="protein sequence ID" value="PWQ98932.1"/>
    <property type="molecule type" value="Genomic_DNA"/>
</dbReference>
<dbReference type="AlphaFoldDB" id="A0A317CRK3"/>
<dbReference type="GO" id="GO:0043683">
    <property type="term" value="P:type IV pilus assembly"/>
    <property type="evidence" value="ECO:0007669"/>
    <property type="project" value="InterPro"/>
</dbReference>
<dbReference type="InterPro" id="IPR012902">
    <property type="entry name" value="N_methyl_site"/>
</dbReference>
<evidence type="ECO:0000313" key="2">
    <source>
        <dbReference type="EMBL" id="PWQ98932.1"/>
    </source>
</evidence>
<dbReference type="Pfam" id="PF07963">
    <property type="entry name" value="N_methyl"/>
    <property type="match status" value="1"/>
</dbReference>
<evidence type="ECO:0000313" key="3">
    <source>
        <dbReference type="Proteomes" id="UP000245506"/>
    </source>
</evidence>
<comment type="caution">
    <text evidence="2">The sequence shown here is derived from an EMBL/GenBank/DDBJ whole genome shotgun (WGS) entry which is preliminary data.</text>
</comment>
<name>A0A317CRK3_9GAMM</name>
<dbReference type="OrthoDB" id="5296662at2"/>
<sequence length="274" mass="29368">MMKKTIFKQRGLSLLELMIALVLGLFIIVGISYVYISGKKSSITTDQVSMLQDNGRAVLQQLTDVIQHAGYSSDLVAPFDDVFIQGAVGSTSCSGSVDSVMEPSLFSAMTNNTTFGDTLGVVYMGDDSLNTDCAGNELPETCRLGGDASSDAAKIYNQFFVANNAAGVPALNCSGSRSSASEEIAEGVENIQFVYGEDLDADGIADRYVNSTDVTSWQEVVSVNITVLVRSLKAVGNANAARSYQLSEDETINTNDRYLRAVFTATVRLRNVIL</sequence>
<keyword evidence="1" id="KW-1133">Transmembrane helix</keyword>
<keyword evidence="1" id="KW-0472">Membrane</keyword>
<evidence type="ECO:0008006" key="4">
    <source>
        <dbReference type="Google" id="ProtNLM"/>
    </source>
</evidence>
<accession>A0A317CRK3</accession>
<evidence type="ECO:0000256" key="1">
    <source>
        <dbReference type="SAM" id="Phobius"/>
    </source>
</evidence>
<feature type="transmembrane region" description="Helical" evidence="1">
    <location>
        <begin position="12"/>
        <end position="36"/>
    </location>
</feature>
<dbReference type="InterPro" id="IPR032092">
    <property type="entry name" value="PilW"/>
</dbReference>
<proteinExistence type="predicted"/>